<dbReference type="RefSeq" id="WP_048184408.1">
    <property type="nucleotide sequence ID" value="NZ_JXOJ01000004.1"/>
</dbReference>
<organism evidence="1 2">
    <name type="scientific">Methanoculleus sediminis</name>
    <dbReference type="NCBI Taxonomy" id="1550566"/>
    <lineage>
        <taxon>Archaea</taxon>
        <taxon>Methanobacteriati</taxon>
        <taxon>Methanobacteriota</taxon>
        <taxon>Stenosarchaea group</taxon>
        <taxon>Methanomicrobia</taxon>
        <taxon>Methanomicrobiales</taxon>
        <taxon>Methanomicrobiaceae</taxon>
        <taxon>Methanoculleus</taxon>
    </lineage>
</organism>
<dbReference type="OrthoDB" id="371704at2157"/>
<comment type="caution">
    <text evidence="1">The sequence shown here is derived from an EMBL/GenBank/DDBJ whole genome shotgun (WGS) entry which is preliminary data.</text>
</comment>
<accession>A0A0H1QY23</accession>
<dbReference type="CDD" id="cd10931">
    <property type="entry name" value="CE4_u7"/>
    <property type="match status" value="1"/>
</dbReference>
<dbReference type="EMBL" id="JXOJ01000004">
    <property type="protein sequence ID" value="KLK87739.1"/>
    <property type="molecule type" value="Genomic_DNA"/>
</dbReference>
<keyword evidence="2" id="KW-1185">Reference proteome</keyword>
<reference evidence="1 2" key="1">
    <citation type="journal article" date="2015" name="Int. J. Syst. Evol. Microbiol.">
        <title>Methanoculleus sediminis sp. nov., a methanogen from sediments near a submarine mud volcano.</title>
        <authorList>
            <person name="Chen S.C."/>
            <person name="Chen M.F."/>
            <person name="Lai M.C."/>
            <person name="Weng C.Y."/>
            <person name="Wu S.Y."/>
            <person name="Lin S."/>
            <person name="Yang T.F."/>
            <person name="Chen P.C."/>
        </authorList>
    </citation>
    <scope>NUCLEOTIDE SEQUENCE [LARGE SCALE GENOMIC DNA]</scope>
    <source>
        <strain evidence="1 2">S3Fa</strain>
    </source>
</reference>
<dbReference type="PATRIC" id="fig|1550566.3.peg.1945"/>
<dbReference type="GO" id="GO:0005975">
    <property type="term" value="P:carbohydrate metabolic process"/>
    <property type="evidence" value="ECO:0007669"/>
    <property type="project" value="InterPro"/>
</dbReference>
<dbReference type="Proteomes" id="UP000035301">
    <property type="component" value="Unassembled WGS sequence"/>
</dbReference>
<dbReference type="InterPro" id="IPR011330">
    <property type="entry name" value="Glyco_hydro/deAcase_b/a-brl"/>
</dbReference>
<name>A0A0H1QY23_9EURY</name>
<dbReference type="STRING" id="1550566.SZ63_08950"/>
<evidence type="ECO:0000313" key="1">
    <source>
        <dbReference type="EMBL" id="KLK87739.1"/>
    </source>
</evidence>
<dbReference type="AlphaFoldDB" id="A0A0H1QY23"/>
<proteinExistence type="predicted"/>
<protein>
    <submittedName>
        <fullName evidence="1">Uncharacterized protein</fullName>
    </submittedName>
</protein>
<dbReference type="SUPFAM" id="SSF88713">
    <property type="entry name" value="Glycoside hydrolase/deacetylase"/>
    <property type="match status" value="1"/>
</dbReference>
<evidence type="ECO:0000313" key="2">
    <source>
        <dbReference type="Proteomes" id="UP000035301"/>
    </source>
</evidence>
<gene>
    <name evidence="1" type="ORF">SZ63_08950</name>
</gene>
<dbReference type="Gene3D" id="3.20.20.370">
    <property type="entry name" value="Glycoside hydrolase/deacetylase"/>
    <property type="match status" value="1"/>
</dbReference>
<sequence>MIGIHYDDEYAVEEVFQLLKVPWEWYSPSSVYDVVISKNNHIPEACNVIDLTENDILKKIADTLNEGLPRNRKPICEEYLDALRQQIKRFSPLIEIPPIPWGYTYSLALTHDVDIASVRERSLLSVLYATYNCFLQRRFFEGVKIALAKFDLAKDPWDLFETWRVLEEKDQVKSTFYFLPQNGHAGIGSPQIRAGYYSIDDVPIEELTAGGWEVGVHGIDNWIDKASAAAERMSLPGDARVRVGTRVHWLHFDEGTWQILDDAGYEYDSTFGYNEDVGFRAGTLQVYRPRGVERLLELPLHIQDVSLFGRHCWLTTERGCERADCLGLDEGEAYRTCNEILDQALQYGGVVTVLWHSDCLAAPRDWGGVYTGIINRAKSDNAWVTRAVDIVDWFRMRRNARLEYSKTKDGFKITVAGLEPARSLPPLRIRVHIDPERVQHVDAEYICGEGYVDIRCDREQVGVVFT</sequence>